<accession>A0ABY5S9J5</accession>
<evidence type="ECO:0000256" key="7">
    <source>
        <dbReference type="ARBA" id="ARBA00022692"/>
    </source>
</evidence>
<dbReference type="Pfam" id="PF00512">
    <property type="entry name" value="HisKA"/>
    <property type="match status" value="1"/>
</dbReference>
<dbReference type="InterPro" id="IPR003594">
    <property type="entry name" value="HATPase_dom"/>
</dbReference>
<dbReference type="SUPFAM" id="SSF158472">
    <property type="entry name" value="HAMP domain-like"/>
    <property type="match status" value="1"/>
</dbReference>
<dbReference type="PANTHER" id="PTHR45436:SF5">
    <property type="entry name" value="SENSOR HISTIDINE KINASE TRCS"/>
    <property type="match status" value="1"/>
</dbReference>
<keyword evidence="6" id="KW-0808">Transferase</keyword>
<evidence type="ECO:0000256" key="2">
    <source>
        <dbReference type="ARBA" id="ARBA00004651"/>
    </source>
</evidence>
<keyword evidence="13 14" id="KW-0472">Membrane</keyword>
<feature type="domain" description="HAMP" evidence="16">
    <location>
        <begin position="209"/>
        <end position="262"/>
    </location>
</feature>
<dbReference type="InterPro" id="IPR003661">
    <property type="entry name" value="HisK_dim/P_dom"/>
</dbReference>
<evidence type="ECO:0000256" key="4">
    <source>
        <dbReference type="ARBA" id="ARBA00022475"/>
    </source>
</evidence>
<dbReference type="PRINTS" id="PR00344">
    <property type="entry name" value="BCTRLSENSOR"/>
</dbReference>
<dbReference type="InterPro" id="IPR050428">
    <property type="entry name" value="TCS_sensor_his_kinase"/>
</dbReference>
<comment type="catalytic activity">
    <reaction evidence="1">
        <text>ATP + protein L-histidine = ADP + protein N-phospho-L-histidine.</text>
        <dbReference type="EC" id="2.7.13.3"/>
    </reaction>
</comment>
<keyword evidence="18" id="KW-1185">Reference proteome</keyword>
<organism evidence="17 18">
    <name type="scientific">Paenibacillus spongiae</name>
    <dbReference type="NCBI Taxonomy" id="2909671"/>
    <lineage>
        <taxon>Bacteria</taxon>
        <taxon>Bacillati</taxon>
        <taxon>Bacillota</taxon>
        <taxon>Bacilli</taxon>
        <taxon>Bacillales</taxon>
        <taxon>Paenibacillaceae</taxon>
        <taxon>Paenibacillus</taxon>
    </lineage>
</organism>
<dbReference type="EC" id="2.7.13.3" evidence="3"/>
<dbReference type="PANTHER" id="PTHR45436">
    <property type="entry name" value="SENSOR HISTIDINE KINASE YKOH"/>
    <property type="match status" value="1"/>
</dbReference>
<keyword evidence="11 14" id="KW-1133">Transmembrane helix</keyword>
<evidence type="ECO:0000313" key="17">
    <source>
        <dbReference type="EMBL" id="UVI29502.1"/>
    </source>
</evidence>
<dbReference type="CDD" id="cd00075">
    <property type="entry name" value="HATPase"/>
    <property type="match status" value="1"/>
</dbReference>
<dbReference type="InterPro" id="IPR005467">
    <property type="entry name" value="His_kinase_dom"/>
</dbReference>
<feature type="domain" description="Histidine kinase" evidence="15">
    <location>
        <begin position="277"/>
        <end position="497"/>
    </location>
</feature>
<gene>
    <name evidence="17" type="ORF">L1F29_29465</name>
</gene>
<name>A0ABY5S9J5_9BACL</name>
<keyword evidence="5" id="KW-0597">Phosphoprotein</keyword>
<evidence type="ECO:0000256" key="9">
    <source>
        <dbReference type="ARBA" id="ARBA00022777"/>
    </source>
</evidence>
<evidence type="ECO:0000256" key="10">
    <source>
        <dbReference type="ARBA" id="ARBA00022840"/>
    </source>
</evidence>
<dbReference type="Gene3D" id="3.30.565.10">
    <property type="entry name" value="Histidine kinase-like ATPase, C-terminal domain"/>
    <property type="match status" value="1"/>
</dbReference>
<evidence type="ECO:0000259" key="15">
    <source>
        <dbReference type="PROSITE" id="PS50109"/>
    </source>
</evidence>
<dbReference type="SMART" id="SM00388">
    <property type="entry name" value="HisKA"/>
    <property type="match status" value="1"/>
</dbReference>
<evidence type="ECO:0000256" key="8">
    <source>
        <dbReference type="ARBA" id="ARBA00022741"/>
    </source>
</evidence>
<evidence type="ECO:0000256" key="3">
    <source>
        <dbReference type="ARBA" id="ARBA00012438"/>
    </source>
</evidence>
<keyword evidence="7 14" id="KW-0812">Transmembrane</keyword>
<dbReference type="Gene3D" id="6.10.340.10">
    <property type="match status" value="1"/>
</dbReference>
<dbReference type="SUPFAM" id="SSF55874">
    <property type="entry name" value="ATPase domain of HSP90 chaperone/DNA topoisomerase II/histidine kinase"/>
    <property type="match status" value="1"/>
</dbReference>
<protein>
    <recommendedName>
        <fullName evidence="3">histidine kinase</fullName>
        <ecNumber evidence="3">2.7.13.3</ecNumber>
    </recommendedName>
</protein>
<dbReference type="InterPro" id="IPR004358">
    <property type="entry name" value="Sig_transdc_His_kin-like_C"/>
</dbReference>
<keyword evidence="10" id="KW-0067">ATP-binding</keyword>
<dbReference type="InterPro" id="IPR036097">
    <property type="entry name" value="HisK_dim/P_sf"/>
</dbReference>
<keyword evidence="4" id="KW-1003">Cell membrane</keyword>
<dbReference type="InterPro" id="IPR003660">
    <property type="entry name" value="HAMP_dom"/>
</dbReference>
<evidence type="ECO:0000256" key="11">
    <source>
        <dbReference type="ARBA" id="ARBA00022989"/>
    </source>
</evidence>
<dbReference type="SMART" id="SM00387">
    <property type="entry name" value="HATPase_c"/>
    <property type="match status" value="1"/>
</dbReference>
<proteinExistence type="predicted"/>
<dbReference type="Pfam" id="PF00672">
    <property type="entry name" value="HAMP"/>
    <property type="match status" value="1"/>
</dbReference>
<evidence type="ECO:0000256" key="5">
    <source>
        <dbReference type="ARBA" id="ARBA00022553"/>
    </source>
</evidence>
<evidence type="ECO:0000313" key="18">
    <source>
        <dbReference type="Proteomes" id="UP001057877"/>
    </source>
</evidence>
<sequence>MKPARLKGWFSRMVRPGSLRMQLLSRTLLVMAGLLALIGVFQYVLMDQSLIRNKAESLRGQIMAFPADMWIRSMKDADKHAEDSFKSGGGRMPVIPDATMAFIDPGGRFKVLSQGNAAESSAPELSAESYKRVLADKRWTYERVTGEDGTEHLVVLQPIGGRGAAVGIAQVSVSTGPIRDVLVRQLVIFLGLSLLAMLLGLAAFVPVLKRTLVPLSRMIQTVEHVNAGSLAIRLSDRQGQIEIDRLSASFNGMLERLEMSFEAEKEANDRLQRFVADASHELRTPLTSIHGFVEILLRGAAHQPEQLHRALGSMQGETKRMIKLVNDLLLLARLDRSPELELEEGELADMVREMEPQLRLLAGSRKVRVDTAAGIASWFDPDKMKQVVLNLFQNAIDHTDPLGGVIELSVLPAADTSPPEEVLLTIRDNGPGIEAEHLPLLHDRFYRVDTSRSRQYGGVGLGLSITKSIVDIHGGRIEVESRVGEGSIFTVRLHGRRRPT</sequence>
<evidence type="ECO:0000256" key="13">
    <source>
        <dbReference type="ARBA" id="ARBA00023136"/>
    </source>
</evidence>
<dbReference type="GO" id="GO:0016301">
    <property type="term" value="F:kinase activity"/>
    <property type="evidence" value="ECO:0007669"/>
    <property type="project" value="UniProtKB-KW"/>
</dbReference>
<dbReference type="EMBL" id="CP091430">
    <property type="protein sequence ID" value="UVI29502.1"/>
    <property type="molecule type" value="Genomic_DNA"/>
</dbReference>
<evidence type="ECO:0000256" key="6">
    <source>
        <dbReference type="ARBA" id="ARBA00022679"/>
    </source>
</evidence>
<comment type="subcellular location">
    <subcellularLocation>
        <location evidence="2">Cell membrane</location>
        <topology evidence="2">Multi-pass membrane protein</topology>
    </subcellularLocation>
</comment>
<keyword evidence="8" id="KW-0547">Nucleotide-binding</keyword>
<evidence type="ECO:0000256" key="14">
    <source>
        <dbReference type="SAM" id="Phobius"/>
    </source>
</evidence>
<dbReference type="PROSITE" id="PS50885">
    <property type="entry name" value="HAMP"/>
    <property type="match status" value="1"/>
</dbReference>
<dbReference type="Gene3D" id="1.10.287.130">
    <property type="match status" value="1"/>
</dbReference>
<dbReference type="PROSITE" id="PS50109">
    <property type="entry name" value="HIS_KIN"/>
    <property type="match status" value="1"/>
</dbReference>
<keyword evidence="9 17" id="KW-0418">Kinase</keyword>
<evidence type="ECO:0000259" key="16">
    <source>
        <dbReference type="PROSITE" id="PS50885"/>
    </source>
</evidence>
<evidence type="ECO:0000256" key="12">
    <source>
        <dbReference type="ARBA" id="ARBA00023012"/>
    </source>
</evidence>
<dbReference type="SUPFAM" id="SSF47384">
    <property type="entry name" value="Homodimeric domain of signal transducing histidine kinase"/>
    <property type="match status" value="1"/>
</dbReference>
<dbReference type="CDD" id="cd06225">
    <property type="entry name" value="HAMP"/>
    <property type="match status" value="1"/>
</dbReference>
<reference evidence="17" key="1">
    <citation type="submission" date="2022-01" db="EMBL/GenBank/DDBJ databases">
        <title>Paenibacillus spongiae sp. nov., isolated from marine sponge.</title>
        <authorList>
            <person name="Li Z."/>
            <person name="Zhang M."/>
        </authorList>
    </citation>
    <scope>NUCLEOTIDE SEQUENCE</scope>
    <source>
        <strain evidence="17">PHS-Z3</strain>
    </source>
</reference>
<evidence type="ECO:0000256" key="1">
    <source>
        <dbReference type="ARBA" id="ARBA00000085"/>
    </source>
</evidence>
<dbReference type="CDD" id="cd00082">
    <property type="entry name" value="HisKA"/>
    <property type="match status" value="1"/>
</dbReference>
<dbReference type="Pfam" id="PF02518">
    <property type="entry name" value="HATPase_c"/>
    <property type="match status" value="1"/>
</dbReference>
<dbReference type="InterPro" id="IPR036890">
    <property type="entry name" value="HATPase_C_sf"/>
</dbReference>
<dbReference type="RefSeq" id="WP_258385591.1">
    <property type="nucleotide sequence ID" value="NZ_CP091430.1"/>
</dbReference>
<feature type="transmembrane region" description="Helical" evidence="14">
    <location>
        <begin position="186"/>
        <end position="208"/>
    </location>
</feature>
<dbReference type="SMART" id="SM00304">
    <property type="entry name" value="HAMP"/>
    <property type="match status" value="1"/>
</dbReference>
<keyword evidence="12" id="KW-0902">Two-component regulatory system</keyword>
<dbReference type="Proteomes" id="UP001057877">
    <property type="component" value="Chromosome"/>
</dbReference>